<evidence type="ECO:0000313" key="2">
    <source>
        <dbReference type="Proteomes" id="UP000054485"/>
    </source>
</evidence>
<protein>
    <submittedName>
        <fullName evidence="1">Uncharacterized protein</fullName>
    </submittedName>
</protein>
<gene>
    <name evidence="1" type="ORF">CY34DRAFT_45198</name>
</gene>
<dbReference type="Proteomes" id="UP000054485">
    <property type="component" value="Unassembled WGS sequence"/>
</dbReference>
<feature type="non-terminal residue" evidence="1">
    <location>
        <position position="140"/>
    </location>
</feature>
<feature type="non-terminal residue" evidence="1">
    <location>
        <position position="1"/>
    </location>
</feature>
<dbReference type="HOGENOM" id="CLU_1839998_0_0_1"/>
<dbReference type="InParanoid" id="A0A0D0A2S4"/>
<reference evidence="1 2" key="1">
    <citation type="submission" date="2014-04" db="EMBL/GenBank/DDBJ databases">
        <authorList>
            <consortium name="DOE Joint Genome Institute"/>
            <person name="Kuo A."/>
            <person name="Ruytinx J."/>
            <person name="Rineau F."/>
            <person name="Colpaert J."/>
            <person name="Kohler A."/>
            <person name="Nagy L.G."/>
            <person name="Floudas D."/>
            <person name="Copeland A."/>
            <person name="Barry K.W."/>
            <person name="Cichocki N."/>
            <person name="Veneault-Fourrey C."/>
            <person name="LaButti K."/>
            <person name="Lindquist E.A."/>
            <person name="Lipzen A."/>
            <person name="Lundell T."/>
            <person name="Morin E."/>
            <person name="Murat C."/>
            <person name="Sun H."/>
            <person name="Tunlid A."/>
            <person name="Henrissat B."/>
            <person name="Grigoriev I.V."/>
            <person name="Hibbett D.S."/>
            <person name="Martin F."/>
            <person name="Nordberg H.P."/>
            <person name="Cantor M.N."/>
            <person name="Hua S.X."/>
        </authorList>
    </citation>
    <scope>NUCLEOTIDE SEQUENCE [LARGE SCALE GENOMIC DNA]</scope>
    <source>
        <strain evidence="1 2">UH-Slu-Lm8-n1</strain>
    </source>
</reference>
<dbReference type="EMBL" id="KN836239">
    <property type="protein sequence ID" value="KIK32454.1"/>
    <property type="molecule type" value="Genomic_DNA"/>
</dbReference>
<dbReference type="AlphaFoldDB" id="A0A0D0A2S4"/>
<sequence length="140" mass="16362">DPTGSKRIAKIYEQFFLDIIEEAPNRKSAQDGSYLSIPACMRNELARPELLQTADLPFTQVQYRVCTDAQWTMHFDRFFPTSIETAKRQNFGRCTYYADYTALCSVITKKSLLRALRVLRVEFDKLAWVPFTQSDRMWTT</sequence>
<dbReference type="OrthoDB" id="3261690at2759"/>
<dbReference type="STRING" id="930992.A0A0D0A2S4"/>
<proteinExistence type="predicted"/>
<evidence type="ECO:0000313" key="1">
    <source>
        <dbReference type="EMBL" id="KIK32454.1"/>
    </source>
</evidence>
<keyword evidence="2" id="KW-1185">Reference proteome</keyword>
<accession>A0A0D0A2S4</accession>
<organism evidence="1 2">
    <name type="scientific">Suillus luteus UH-Slu-Lm8-n1</name>
    <dbReference type="NCBI Taxonomy" id="930992"/>
    <lineage>
        <taxon>Eukaryota</taxon>
        <taxon>Fungi</taxon>
        <taxon>Dikarya</taxon>
        <taxon>Basidiomycota</taxon>
        <taxon>Agaricomycotina</taxon>
        <taxon>Agaricomycetes</taxon>
        <taxon>Agaricomycetidae</taxon>
        <taxon>Boletales</taxon>
        <taxon>Suillineae</taxon>
        <taxon>Suillaceae</taxon>
        <taxon>Suillus</taxon>
    </lineage>
</organism>
<name>A0A0D0A2S4_9AGAM</name>
<reference evidence="2" key="2">
    <citation type="submission" date="2015-01" db="EMBL/GenBank/DDBJ databases">
        <title>Evolutionary Origins and Diversification of the Mycorrhizal Mutualists.</title>
        <authorList>
            <consortium name="DOE Joint Genome Institute"/>
            <consortium name="Mycorrhizal Genomics Consortium"/>
            <person name="Kohler A."/>
            <person name="Kuo A."/>
            <person name="Nagy L.G."/>
            <person name="Floudas D."/>
            <person name="Copeland A."/>
            <person name="Barry K.W."/>
            <person name="Cichocki N."/>
            <person name="Veneault-Fourrey C."/>
            <person name="LaButti K."/>
            <person name="Lindquist E.A."/>
            <person name="Lipzen A."/>
            <person name="Lundell T."/>
            <person name="Morin E."/>
            <person name="Murat C."/>
            <person name="Riley R."/>
            <person name="Ohm R."/>
            <person name="Sun H."/>
            <person name="Tunlid A."/>
            <person name="Henrissat B."/>
            <person name="Grigoriev I.V."/>
            <person name="Hibbett D.S."/>
            <person name="Martin F."/>
        </authorList>
    </citation>
    <scope>NUCLEOTIDE SEQUENCE [LARGE SCALE GENOMIC DNA]</scope>
    <source>
        <strain evidence="2">UH-Slu-Lm8-n1</strain>
    </source>
</reference>